<evidence type="ECO:0000313" key="1">
    <source>
        <dbReference type="EMBL" id="EIJ40308.1"/>
    </source>
</evidence>
<keyword evidence="2" id="KW-1185">Reference proteome</keyword>
<dbReference type="Proteomes" id="UP000004690">
    <property type="component" value="Unassembled WGS sequence"/>
</dbReference>
<name>I3C9L5_9FLAO</name>
<proteinExistence type="predicted"/>
<dbReference type="AlphaFoldDB" id="I3C9L5"/>
<dbReference type="EMBL" id="JH651379">
    <property type="protein sequence ID" value="EIJ40308.1"/>
    <property type="molecule type" value="Genomic_DNA"/>
</dbReference>
<dbReference type="HOGENOM" id="CLU_3311114_0_0_10"/>
<dbReference type="STRING" id="926559.JoomaDRAFT_3363"/>
<gene>
    <name evidence="1" type="ORF">JoomaDRAFT_3363</name>
</gene>
<sequence length="39" mass="4643">MIKHHNYYKVHLPNKQYKGESEYEIAEILMEKVHLASNG</sequence>
<organism evidence="1 2">
    <name type="scientific">Galbibacter orientalis DSM 19592</name>
    <dbReference type="NCBI Taxonomy" id="926559"/>
    <lineage>
        <taxon>Bacteria</taxon>
        <taxon>Pseudomonadati</taxon>
        <taxon>Bacteroidota</taxon>
        <taxon>Flavobacteriia</taxon>
        <taxon>Flavobacteriales</taxon>
        <taxon>Flavobacteriaceae</taxon>
        <taxon>Galbibacter</taxon>
    </lineage>
</organism>
<evidence type="ECO:0000313" key="2">
    <source>
        <dbReference type="Proteomes" id="UP000004690"/>
    </source>
</evidence>
<reference evidence="1 2" key="1">
    <citation type="submission" date="2012-02" db="EMBL/GenBank/DDBJ databases">
        <title>Improved High-Quality Draft genome of Joostella marina DSM 19592.</title>
        <authorList>
            <consortium name="US DOE Joint Genome Institute (JGI-PGF)"/>
            <person name="Lucas S."/>
            <person name="Copeland A."/>
            <person name="Lapidus A."/>
            <person name="Bruce D."/>
            <person name="Goodwin L."/>
            <person name="Pitluck S."/>
            <person name="Peters L."/>
            <person name="Chertkov O."/>
            <person name="Ovchinnikova G."/>
            <person name="Kyrpides N."/>
            <person name="Mavromatis K."/>
            <person name="Detter J.C."/>
            <person name="Han C."/>
            <person name="Land M."/>
            <person name="Hauser L."/>
            <person name="Markowitz V."/>
            <person name="Cheng J.-F."/>
            <person name="Hugenholtz P."/>
            <person name="Woyke T."/>
            <person name="Wu D."/>
            <person name="Tindall B."/>
            <person name="Brambilla E."/>
            <person name="Klenk H.-P."/>
            <person name="Eisen J.A."/>
        </authorList>
    </citation>
    <scope>NUCLEOTIDE SEQUENCE [LARGE SCALE GENOMIC DNA]</scope>
    <source>
        <strain evidence="1 2">DSM 19592</strain>
    </source>
</reference>
<accession>I3C9L5</accession>
<protein>
    <submittedName>
        <fullName evidence="1">Uncharacterized protein</fullName>
    </submittedName>
</protein>